<evidence type="ECO:0000256" key="8">
    <source>
        <dbReference type="ARBA" id="ARBA00022692"/>
    </source>
</evidence>
<dbReference type="GeneID" id="36937919"/>
<keyword evidence="8 18" id="KW-0812">Transmembrane</keyword>
<evidence type="ECO:0000259" key="19">
    <source>
        <dbReference type="Pfam" id="PF00361"/>
    </source>
</evidence>
<proteinExistence type="inferred from homology"/>
<evidence type="ECO:0000256" key="13">
    <source>
        <dbReference type="ARBA" id="ARBA00023027"/>
    </source>
</evidence>
<dbReference type="GO" id="GO:0005743">
    <property type="term" value="C:mitochondrial inner membrane"/>
    <property type="evidence" value="ECO:0007669"/>
    <property type="project" value="UniProtKB-SubCell"/>
</dbReference>
<comment type="function">
    <text evidence="1">Core subunit of the mitochondrial membrane respiratory chain NADH dehydrogenase (Complex I) that is believed to belong to the minimal assembly required for catalysis. Complex I functions in the transfer of electrons from NADH to the respiratory chain. The immediate electron acceptor for the enzyme is believed to be ubiquinone.</text>
</comment>
<organism evidence="20">
    <name type="scientific">Tessaratoma papillosa</name>
    <dbReference type="NCBI Taxonomy" id="236711"/>
    <lineage>
        <taxon>Eukaryota</taxon>
        <taxon>Metazoa</taxon>
        <taxon>Ecdysozoa</taxon>
        <taxon>Arthropoda</taxon>
        <taxon>Hexapoda</taxon>
        <taxon>Insecta</taxon>
        <taxon>Pterygota</taxon>
        <taxon>Neoptera</taxon>
        <taxon>Paraneoptera</taxon>
        <taxon>Hemiptera</taxon>
        <taxon>Heteroptera</taxon>
        <taxon>Panheteroptera</taxon>
        <taxon>Pentatomomorpha</taxon>
        <taxon>Pentatomoidea</taxon>
        <taxon>Tessaratomidae</taxon>
        <taxon>Tessaratoma</taxon>
    </lineage>
</organism>
<keyword evidence="11 18" id="KW-0249">Electron transport</keyword>
<name>A0A343W8Z1_9HEMI</name>
<dbReference type="EC" id="7.1.1.2" evidence="4 18"/>
<protein>
    <recommendedName>
        <fullName evidence="5 18">NADH-ubiquinone oxidoreductase chain 2</fullName>
        <ecNumber evidence="4 18">7.1.1.2</ecNumber>
    </recommendedName>
</protein>
<dbReference type="Pfam" id="PF00361">
    <property type="entry name" value="Proton_antipo_M"/>
    <property type="match status" value="1"/>
</dbReference>
<keyword evidence="16 18" id="KW-0472">Membrane</keyword>
<dbReference type="InterPro" id="IPR001750">
    <property type="entry name" value="ND/Mrp_TM"/>
</dbReference>
<evidence type="ECO:0000256" key="3">
    <source>
        <dbReference type="ARBA" id="ARBA00007012"/>
    </source>
</evidence>
<comment type="similarity">
    <text evidence="3 18">Belongs to the complex I subunit 2 family.</text>
</comment>
<dbReference type="InterPro" id="IPR003917">
    <property type="entry name" value="NADH_UbQ_OxRdtase_chain2"/>
</dbReference>
<reference evidence="20" key="1">
    <citation type="thesis" date="2017" institute="China Agricultural University">
        <title>Studies on the comparative mitochondrial genomics and phylogeny of Heteroptera (Insecta: Hemiptera).</title>
        <authorList>
            <person name="Jiang P."/>
        </authorList>
    </citation>
    <scope>NUCLEOTIDE SEQUENCE</scope>
</reference>
<gene>
    <name evidence="20" type="primary">ND2</name>
</gene>
<dbReference type="EMBL" id="KY069965">
    <property type="protein sequence ID" value="AVZ00831.1"/>
    <property type="molecule type" value="Genomic_DNA"/>
</dbReference>
<dbReference type="InterPro" id="IPR050175">
    <property type="entry name" value="Complex_I_Subunit_2"/>
</dbReference>
<geneLocation type="mitochondrion" evidence="20"/>
<comment type="subcellular location">
    <subcellularLocation>
        <location evidence="2 18">Mitochondrion inner membrane</location>
        <topology evidence="2 18">Multi-pass membrane protein</topology>
    </subcellularLocation>
</comment>
<dbReference type="PANTHER" id="PTHR46552:SF1">
    <property type="entry name" value="NADH-UBIQUINONE OXIDOREDUCTASE CHAIN 2"/>
    <property type="match status" value="1"/>
</dbReference>
<dbReference type="AlphaFoldDB" id="A0A343W8Z1"/>
<evidence type="ECO:0000256" key="11">
    <source>
        <dbReference type="ARBA" id="ARBA00022982"/>
    </source>
</evidence>
<evidence type="ECO:0000256" key="2">
    <source>
        <dbReference type="ARBA" id="ARBA00004448"/>
    </source>
</evidence>
<keyword evidence="7 18" id="KW-0679">Respiratory chain</keyword>
<comment type="function">
    <text evidence="18">Core subunit of the mitochondrial membrane respiratory chain NADH dehydrogenase (Complex I) which catalyzes electron transfer from NADH through the respiratory chain, using ubiquinone as an electron acceptor. Essential for the catalytic activity and assembly of complex I.</text>
</comment>
<feature type="transmembrane region" description="Helical" evidence="18">
    <location>
        <begin position="304"/>
        <end position="322"/>
    </location>
</feature>
<evidence type="ECO:0000256" key="7">
    <source>
        <dbReference type="ARBA" id="ARBA00022660"/>
    </source>
</evidence>
<feature type="transmembrane region" description="Helical" evidence="18">
    <location>
        <begin position="190"/>
        <end position="209"/>
    </location>
</feature>
<feature type="transmembrane region" description="Helical" evidence="18">
    <location>
        <begin position="56"/>
        <end position="77"/>
    </location>
</feature>
<dbReference type="PRINTS" id="PR01436">
    <property type="entry name" value="NADHDHGNASE2"/>
</dbReference>
<evidence type="ECO:0000313" key="20">
    <source>
        <dbReference type="EMBL" id="AVZ00831.1"/>
    </source>
</evidence>
<feature type="transmembrane region" description="Helical" evidence="18">
    <location>
        <begin position="230"/>
        <end position="252"/>
    </location>
</feature>
<dbReference type="PANTHER" id="PTHR46552">
    <property type="entry name" value="NADH-UBIQUINONE OXIDOREDUCTASE CHAIN 2"/>
    <property type="match status" value="1"/>
</dbReference>
<comment type="catalytic activity">
    <reaction evidence="17 18">
        <text>a ubiquinone + NADH + 5 H(+)(in) = a ubiquinol + NAD(+) + 4 H(+)(out)</text>
        <dbReference type="Rhea" id="RHEA:29091"/>
        <dbReference type="Rhea" id="RHEA-COMP:9565"/>
        <dbReference type="Rhea" id="RHEA-COMP:9566"/>
        <dbReference type="ChEBI" id="CHEBI:15378"/>
        <dbReference type="ChEBI" id="CHEBI:16389"/>
        <dbReference type="ChEBI" id="CHEBI:17976"/>
        <dbReference type="ChEBI" id="CHEBI:57540"/>
        <dbReference type="ChEBI" id="CHEBI:57945"/>
        <dbReference type="EC" id="7.1.1.2"/>
    </reaction>
</comment>
<evidence type="ECO:0000256" key="12">
    <source>
        <dbReference type="ARBA" id="ARBA00022989"/>
    </source>
</evidence>
<accession>A0A343W8Z1</accession>
<keyword evidence="15 18" id="KW-0496">Mitochondrion</keyword>
<evidence type="ECO:0000256" key="4">
    <source>
        <dbReference type="ARBA" id="ARBA00012944"/>
    </source>
</evidence>
<evidence type="ECO:0000256" key="14">
    <source>
        <dbReference type="ARBA" id="ARBA00023075"/>
    </source>
</evidence>
<keyword evidence="12 18" id="KW-1133">Transmembrane helix</keyword>
<sequence>MYSSKSLFLLTTMLGTILTMSSNNWISMWMGVELNMLSFIPLMSKTKSKASAEASMIYFLVQSMSSMILMFSVLMMMNESTMNIIFNNILMMSLMIKLGAAPFHMWLPEMMSKISWNNCLLLMTWQKLAPLMMMSNVQINQKTLFMASILSAMIGAVGGLNQSSMRKLMAYSSINHLGWMISINKIQNNWLFYWTIYSIMNALICFTFNKYNIFFINQINMMNLTMTEKFGYITSMLSMGGLPPFIGFLPKWIVIQTLTQDKLYLIPITLIMMSMITLFFYMRTMTSMFLNNMAVNKWNFYNKMTIMPMLMIMFNLSLPMIMV</sequence>
<keyword evidence="9 18" id="KW-0999">Mitochondrion inner membrane</keyword>
<dbReference type="GO" id="GO:0008137">
    <property type="term" value="F:NADH dehydrogenase (ubiquinone) activity"/>
    <property type="evidence" value="ECO:0007669"/>
    <property type="project" value="UniProtKB-EC"/>
</dbReference>
<dbReference type="RefSeq" id="YP_009485695.1">
    <property type="nucleotide sequence ID" value="NC_037742.1"/>
</dbReference>
<keyword evidence="13 18" id="KW-0520">NAD</keyword>
<keyword evidence="10 18" id="KW-1278">Translocase</keyword>
<feature type="domain" description="NADH:quinone oxidoreductase/Mrp antiporter transmembrane" evidence="19">
    <location>
        <begin position="22"/>
        <end position="277"/>
    </location>
</feature>
<dbReference type="CTD" id="4536"/>
<keyword evidence="6" id="KW-0813">Transport</keyword>
<dbReference type="GO" id="GO:0006120">
    <property type="term" value="P:mitochondrial electron transport, NADH to ubiquinone"/>
    <property type="evidence" value="ECO:0007669"/>
    <property type="project" value="InterPro"/>
</dbReference>
<keyword evidence="14 18" id="KW-0830">Ubiquinone</keyword>
<evidence type="ECO:0000256" key="9">
    <source>
        <dbReference type="ARBA" id="ARBA00022792"/>
    </source>
</evidence>
<feature type="transmembrane region" description="Helical" evidence="18">
    <location>
        <begin position="143"/>
        <end position="161"/>
    </location>
</feature>
<evidence type="ECO:0000256" key="6">
    <source>
        <dbReference type="ARBA" id="ARBA00022448"/>
    </source>
</evidence>
<feature type="transmembrane region" description="Helical" evidence="18">
    <location>
        <begin position="89"/>
        <end position="107"/>
    </location>
</feature>
<evidence type="ECO:0000256" key="5">
    <source>
        <dbReference type="ARBA" id="ARBA00021008"/>
    </source>
</evidence>
<evidence type="ECO:0000256" key="18">
    <source>
        <dbReference type="RuleBase" id="RU003403"/>
    </source>
</evidence>
<evidence type="ECO:0000256" key="10">
    <source>
        <dbReference type="ARBA" id="ARBA00022967"/>
    </source>
</evidence>
<evidence type="ECO:0000256" key="17">
    <source>
        <dbReference type="ARBA" id="ARBA00049551"/>
    </source>
</evidence>
<evidence type="ECO:0000256" key="16">
    <source>
        <dbReference type="ARBA" id="ARBA00023136"/>
    </source>
</evidence>
<evidence type="ECO:0000256" key="1">
    <source>
        <dbReference type="ARBA" id="ARBA00003257"/>
    </source>
</evidence>
<evidence type="ECO:0000256" key="15">
    <source>
        <dbReference type="ARBA" id="ARBA00023128"/>
    </source>
</evidence>
<feature type="transmembrane region" description="Helical" evidence="18">
    <location>
        <begin position="264"/>
        <end position="283"/>
    </location>
</feature>